<dbReference type="CDD" id="cd02130">
    <property type="entry name" value="PA_ScAPY_like"/>
    <property type="match status" value="1"/>
</dbReference>
<evidence type="ECO:0000313" key="13">
    <source>
        <dbReference type="Proteomes" id="UP000094565"/>
    </source>
</evidence>
<dbReference type="Pfam" id="PF02225">
    <property type="entry name" value="PA"/>
    <property type="match status" value="1"/>
</dbReference>
<dbReference type="GO" id="GO:0006508">
    <property type="term" value="P:proteolysis"/>
    <property type="evidence" value="ECO:0007669"/>
    <property type="project" value="UniProtKB-KW"/>
</dbReference>
<keyword evidence="8 9" id="KW-0862">Zinc</keyword>
<name>A0A1B2JEK2_PICPA</name>
<dbReference type="PANTHER" id="PTHR12147">
    <property type="entry name" value="METALLOPEPTIDASE M28 FAMILY MEMBER"/>
    <property type="match status" value="1"/>
</dbReference>
<dbReference type="InterPro" id="IPR041756">
    <property type="entry name" value="M28_SGAP-like"/>
</dbReference>
<evidence type="ECO:0000256" key="6">
    <source>
        <dbReference type="ARBA" id="ARBA00022729"/>
    </source>
</evidence>
<evidence type="ECO:0000256" key="7">
    <source>
        <dbReference type="ARBA" id="ARBA00022801"/>
    </source>
</evidence>
<comment type="similarity">
    <text evidence="2">Belongs to the peptidase M28 family. M28A subfamily.</text>
</comment>
<dbReference type="GO" id="GO:0046872">
    <property type="term" value="F:metal ion binding"/>
    <property type="evidence" value="ECO:0007669"/>
    <property type="project" value="UniProtKB-KW"/>
</dbReference>
<feature type="domain" description="Peptidase M28" evidence="11">
    <location>
        <begin position="262"/>
        <end position="471"/>
    </location>
</feature>
<evidence type="ECO:0000256" key="4">
    <source>
        <dbReference type="ARBA" id="ARBA00022670"/>
    </source>
</evidence>
<feature type="domain" description="PA" evidence="10">
    <location>
        <begin position="150"/>
        <end position="234"/>
    </location>
</feature>
<sequence>MKYLPFVATLASSALAAGINFAQLLDQKPLDIADNIKWELKPEVDSAALQSAVNELDLKIEAANLFKVAHGSVFEYGHPTRIIGSPGHWSTVNHLLDTLHHLKHYYDVDVQSFEAFTGILKSFSLSINGVVPKSADALDLTPPTPGGLPVTGPVVLVDNYGCQASDYPFNVTNGIALIQRGSCSFGQKSELAGLRGAKAALIYNNEPGSAKGTLGTPTPHMVPSLSLSKEDGEAVKRQLLGSGSVSATVAVDAYVKKFKTKNVIATTRYGNDSNIVMLGAHSDSVAAGPGINDDGSGTISLLNVAKYLSKFKVNNKVRFAWWAAEEEGLLGSDYYVSKLTPKEKSQIRLFMDYDMMASPNYAYQIYNATNSENPLGSEELKNLYIDWYVEQGLNYTLVPFDGRSDYDGFIKSGIPGGGIATGAEGLKTEEEAELFGGEAGVAYDPCYHSLCDDLANLDYGAWVVNTKLIAHSVATYAKSLDGFPLREEASPVKMTAQPNFKYHGPNLVL</sequence>
<evidence type="ECO:0000259" key="11">
    <source>
        <dbReference type="Pfam" id="PF04389"/>
    </source>
</evidence>
<evidence type="ECO:0000313" key="12">
    <source>
        <dbReference type="EMBL" id="ANZ76467.1"/>
    </source>
</evidence>
<organism evidence="12 13">
    <name type="scientific">Komagataella pastoris</name>
    <name type="common">Yeast</name>
    <name type="synonym">Pichia pastoris</name>
    <dbReference type="NCBI Taxonomy" id="4922"/>
    <lineage>
        <taxon>Eukaryota</taxon>
        <taxon>Fungi</taxon>
        <taxon>Dikarya</taxon>
        <taxon>Ascomycota</taxon>
        <taxon>Saccharomycotina</taxon>
        <taxon>Pichiomycetes</taxon>
        <taxon>Pichiales</taxon>
        <taxon>Pichiaceae</taxon>
        <taxon>Komagataella</taxon>
    </lineage>
</organism>
<dbReference type="FunFam" id="3.40.630.10:FF:000093">
    <property type="entry name" value="Peptide hydrolase"/>
    <property type="match status" value="1"/>
</dbReference>
<dbReference type="InterPro" id="IPR003137">
    <property type="entry name" value="PA_domain"/>
</dbReference>
<dbReference type="GO" id="GO:0008235">
    <property type="term" value="F:metalloexopeptidase activity"/>
    <property type="evidence" value="ECO:0007669"/>
    <property type="project" value="InterPro"/>
</dbReference>
<dbReference type="Gene3D" id="3.40.630.10">
    <property type="entry name" value="Zn peptidases"/>
    <property type="match status" value="1"/>
</dbReference>
<comment type="cofactor">
    <cofactor evidence="1">
        <name>Zn(2+)</name>
        <dbReference type="ChEBI" id="CHEBI:29105"/>
    </cofactor>
</comment>
<evidence type="ECO:0000256" key="8">
    <source>
        <dbReference type="ARBA" id="ARBA00022833"/>
    </source>
</evidence>
<dbReference type="Pfam" id="PF04389">
    <property type="entry name" value="Peptidase_M28"/>
    <property type="match status" value="1"/>
</dbReference>
<dbReference type="EMBL" id="CP014586">
    <property type="protein sequence ID" value="ANZ76467.1"/>
    <property type="molecule type" value="Genomic_DNA"/>
</dbReference>
<dbReference type="InterPro" id="IPR045175">
    <property type="entry name" value="M28_fam"/>
</dbReference>
<reference evidence="12 13" key="1">
    <citation type="submission" date="2016-02" db="EMBL/GenBank/DDBJ databases">
        <title>Comparative genomic and transcriptomic foundation for Pichia pastoris.</title>
        <authorList>
            <person name="Love K.R."/>
            <person name="Shah K.A."/>
            <person name="Whittaker C.A."/>
            <person name="Wu J."/>
            <person name="Bartlett M.C."/>
            <person name="Ma D."/>
            <person name="Leeson R.L."/>
            <person name="Priest M."/>
            <person name="Young S.K."/>
            <person name="Love J.C."/>
        </authorList>
    </citation>
    <scope>NUCLEOTIDE SEQUENCE [LARGE SCALE GENOMIC DNA]</scope>
    <source>
        <strain evidence="12 13">ATCC 28485</strain>
    </source>
</reference>
<dbReference type="SUPFAM" id="SSF53187">
    <property type="entry name" value="Zn-dependent exopeptidases"/>
    <property type="match status" value="1"/>
</dbReference>
<dbReference type="SUPFAM" id="SSF52025">
    <property type="entry name" value="PA domain"/>
    <property type="match status" value="1"/>
</dbReference>
<evidence type="ECO:0000256" key="2">
    <source>
        <dbReference type="ARBA" id="ARBA00005957"/>
    </source>
</evidence>
<proteinExistence type="inferred from homology"/>
<feature type="signal peptide" evidence="9">
    <location>
        <begin position="1"/>
        <end position="16"/>
    </location>
</feature>
<keyword evidence="4 9" id="KW-0645">Protease</keyword>
<evidence type="ECO:0000256" key="9">
    <source>
        <dbReference type="RuleBase" id="RU361240"/>
    </source>
</evidence>
<keyword evidence="5 9" id="KW-0479">Metal-binding</keyword>
<evidence type="ECO:0000256" key="5">
    <source>
        <dbReference type="ARBA" id="ARBA00022723"/>
    </source>
</evidence>
<dbReference type="CDD" id="cd03876">
    <property type="entry name" value="M28_SGAP_like"/>
    <property type="match status" value="1"/>
</dbReference>
<dbReference type="Proteomes" id="UP000094565">
    <property type="component" value="Chromosome 3"/>
</dbReference>
<dbReference type="InterPro" id="IPR007484">
    <property type="entry name" value="Peptidase_M28"/>
</dbReference>
<keyword evidence="6 9" id="KW-0732">Signal</keyword>
<dbReference type="AlphaFoldDB" id="A0A1B2JEK2"/>
<dbReference type="Gene3D" id="3.50.30.30">
    <property type="match status" value="1"/>
</dbReference>
<dbReference type="OrthoDB" id="10013407at2759"/>
<keyword evidence="7 9" id="KW-0378">Hydrolase</keyword>
<evidence type="ECO:0000256" key="1">
    <source>
        <dbReference type="ARBA" id="ARBA00001947"/>
    </source>
</evidence>
<feature type="chain" id="PRO_5008446315" description="Peptide hydrolase" evidence="9">
    <location>
        <begin position="17"/>
        <end position="509"/>
    </location>
</feature>
<keyword evidence="13" id="KW-1185">Reference proteome</keyword>
<gene>
    <name evidence="12" type="primary">APE3</name>
    <name evidence="12" type="ORF">ATY40_BA7504177</name>
</gene>
<dbReference type="EC" id="3.4.-.-" evidence="9"/>
<dbReference type="GO" id="GO:0004177">
    <property type="term" value="F:aminopeptidase activity"/>
    <property type="evidence" value="ECO:0007669"/>
    <property type="project" value="UniProtKB-KW"/>
</dbReference>
<evidence type="ECO:0000256" key="3">
    <source>
        <dbReference type="ARBA" id="ARBA00022438"/>
    </source>
</evidence>
<evidence type="ECO:0000259" key="10">
    <source>
        <dbReference type="Pfam" id="PF02225"/>
    </source>
</evidence>
<keyword evidence="3" id="KW-0031">Aminopeptidase</keyword>
<accession>A0A1B2JEK2</accession>
<protein>
    <recommendedName>
        <fullName evidence="9">Peptide hydrolase</fullName>
        <ecNumber evidence="9">3.4.-.-</ecNumber>
    </recommendedName>
</protein>
<dbReference type="PANTHER" id="PTHR12147:SF17">
    <property type="entry name" value="AMINOPEPTIDASE Y"/>
    <property type="match status" value="1"/>
</dbReference>
<dbReference type="InterPro" id="IPR046450">
    <property type="entry name" value="PA_dom_sf"/>
</dbReference>